<dbReference type="Pfam" id="PF03443">
    <property type="entry name" value="AA9"/>
    <property type="match status" value="1"/>
</dbReference>
<dbReference type="AlphaFoldDB" id="A0A6S6VWB2"/>
<comment type="cofactor">
    <cofactor evidence="1">
        <name>Cu(2+)</name>
        <dbReference type="ChEBI" id="CHEBI:29036"/>
    </cofactor>
</comment>
<dbReference type="PANTHER" id="PTHR33353:SF2">
    <property type="entry name" value="ENDO-BETA-1,4-GLUCANASE D"/>
    <property type="match status" value="1"/>
</dbReference>
<comment type="domain">
    <text evidence="5">Has a modular structure: an endo-beta-1,4-glucanase catalytic module at the N-terminus, a linker rich in serines and threonines, and a C-terminal carbohydrate-binding module (CBM).</text>
</comment>
<evidence type="ECO:0000313" key="9">
    <source>
        <dbReference type="Proteomes" id="UP000472372"/>
    </source>
</evidence>
<evidence type="ECO:0000256" key="5">
    <source>
        <dbReference type="RuleBase" id="RU368122"/>
    </source>
</evidence>
<protein>
    <recommendedName>
        <fullName evidence="5">AA9 family lytic polysaccharide monooxygenase</fullName>
        <ecNumber evidence="5">1.14.99.56</ecNumber>
    </recommendedName>
    <alternativeName>
        <fullName evidence="5">Endo-beta-1,4-glucanase</fullName>
    </alternativeName>
    <alternativeName>
        <fullName evidence="5">Glycosyl hydrolase 61 family protein</fullName>
    </alternativeName>
</protein>
<comment type="subcellular location">
    <subcellularLocation>
        <location evidence="2 5">Secreted</location>
    </subcellularLocation>
</comment>
<evidence type="ECO:0000256" key="2">
    <source>
        <dbReference type="ARBA" id="ARBA00004613"/>
    </source>
</evidence>
<dbReference type="GO" id="GO:0030245">
    <property type="term" value="P:cellulose catabolic process"/>
    <property type="evidence" value="ECO:0007669"/>
    <property type="project" value="UniProtKB-UniRule"/>
</dbReference>
<dbReference type="EC" id="1.14.99.56" evidence="5"/>
<dbReference type="Gene3D" id="2.70.50.70">
    <property type="match status" value="1"/>
</dbReference>
<proteinExistence type="predicted"/>
<feature type="compositionally biased region" description="Gly residues" evidence="6">
    <location>
        <begin position="241"/>
        <end position="251"/>
    </location>
</feature>
<dbReference type="Proteomes" id="UP000472372">
    <property type="component" value="Chromosome 3"/>
</dbReference>
<comment type="function">
    <text evidence="5">Lytic polysaccharide monooxygenase (LMPO) that depolymerizes crystalline and amorphous polysaccharides via the oxidation of scissile alpha- or beta-(1-4)-glycosidic bonds, yielding C1 and/or C4 oxidation products. Catalysis by LPMOs requires the reduction of the active-site copper from Cu(II) to Cu(I) by a reducing agent and H(2)O(2) or O(2) as a cosubstrate.</text>
</comment>
<dbReference type="InterPro" id="IPR005103">
    <property type="entry name" value="AA9_LPMO"/>
</dbReference>
<evidence type="ECO:0000256" key="6">
    <source>
        <dbReference type="SAM" id="MobiDB-lite"/>
    </source>
</evidence>
<gene>
    <name evidence="8" type="ORF">PTTW11_03105</name>
</gene>
<dbReference type="GO" id="GO:0008810">
    <property type="term" value="F:cellulase activity"/>
    <property type="evidence" value="ECO:0007669"/>
    <property type="project" value="UniProtKB-UniRule"/>
</dbReference>
<feature type="compositionally biased region" description="Basic and acidic residues" evidence="6">
    <location>
        <begin position="307"/>
        <end position="325"/>
    </location>
</feature>
<comment type="catalytic activity">
    <reaction evidence="5">
        <text>[(1-&gt;4)-beta-D-glucosyl]n+m + reduced acceptor + O2 = 4-dehydro-beta-D-glucosyl-[(1-&gt;4)-beta-D-glucosyl]n-1 + [(1-&gt;4)-beta-D-glucosyl]m + acceptor + H2O.</text>
        <dbReference type="EC" id="1.14.99.56"/>
    </reaction>
</comment>
<feature type="compositionally biased region" description="Low complexity" evidence="6">
    <location>
        <begin position="263"/>
        <end position="289"/>
    </location>
</feature>
<sequence length="325" mass="35147">MKFSALATVALSQVASAHYFFDKTFVDGVQVGQPLEYIRKNTRSIAYMPTKWINSFDNLTPDDPDFRCNLGAFKSAKNTKVLEVKPGDKIGMGLGVQATMRHPGPCSAHMSKAPGSVQDYEGDGEWFKIHEEGICDKTKDIKGPAWCTWDKDRVEFTIPAGTPNGEYLIRSEHIGLHGAHDRQAEFYYGCLQVKVTGGGNGTPGPTYKFPGAYKKDDPEFNFSVWGGMKDYKMHGPHPWTGGNGGNGGNDGSDGNSTTPIKEATSPATSSAASPVPVAPAATASASPSPISEDPTQLPPVHNSENCNGEKYKRGRRAFRDTILRA</sequence>
<keyword evidence="5" id="KW-0119">Carbohydrate metabolism</keyword>
<accession>A0A6S6VWB2</accession>
<dbReference type="InterPro" id="IPR049892">
    <property type="entry name" value="AA9"/>
</dbReference>
<evidence type="ECO:0000313" key="8">
    <source>
        <dbReference type="EMBL" id="CAE7020638.1"/>
    </source>
</evidence>
<keyword evidence="4 5" id="KW-1015">Disulfide bond</keyword>
<feature type="domain" description="Auxiliary Activity family 9 catalytic" evidence="7">
    <location>
        <begin position="18"/>
        <end position="226"/>
    </location>
</feature>
<reference evidence="8" key="1">
    <citation type="submission" date="2021-02" db="EMBL/GenBank/DDBJ databases">
        <authorList>
            <person name="Syme A R."/>
            <person name="Syme A R."/>
            <person name="Moolhuijzen P."/>
        </authorList>
    </citation>
    <scope>NUCLEOTIDE SEQUENCE</scope>
    <source>
        <strain evidence="8">W1-1</strain>
    </source>
</reference>
<name>A0A6S6VWB2_9PLEO</name>
<evidence type="ECO:0000259" key="7">
    <source>
        <dbReference type="Pfam" id="PF03443"/>
    </source>
</evidence>
<organism evidence="8 9">
    <name type="scientific">Pyrenophora teres f. teres</name>
    <dbReference type="NCBI Taxonomy" id="97479"/>
    <lineage>
        <taxon>Eukaryota</taxon>
        <taxon>Fungi</taxon>
        <taxon>Dikarya</taxon>
        <taxon>Ascomycota</taxon>
        <taxon>Pezizomycotina</taxon>
        <taxon>Dothideomycetes</taxon>
        <taxon>Pleosporomycetidae</taxon>
        <taxon>Pleosporales</taxon>
        <taxon>Pleosporineae</taxon>
        <taxon>Pleosporaceae</taxon>
        <taxon>Pyrenophora</taxon>
    </lineage>
</organism>
<keyword evidence="5" id="KW-0624">Polysaccharide degradation</keyword>
<keyword evidence="5" id="KW-0136">Cellulose degradation</keyword>
<evidence type="ECO:0000256" key="3">
    <source>
        <dbReference type="ARBA" id="ARBA00022525"/>
    </source>
</evidence>
<feature type="region of interest" description="Disordered" evidence="6">
    <location>
        <begin position="236"/>
        <end position="325"/>
    </location>
</feature>
<dbReference type="EMBL" id="HG992979">
    <property type="protein sequence ID" value="CAE7020638.1"/>
    <property type="molecule type" value="Genomic_DNA"/>
</dbReference>
<keyword evidence="3 5" id="KW-0964">Secreted</keyword>
<evidence type="ECO:0000256" key="4">
    <source>
        <dbReference type="ARBA" id="ARBA00023157"/>
    </source>
</evidence>
<dbReference type="GO" id="GO:0030248">
    <property type="term" value="F:cellulose binding"/>
    <property type="evidence" value="ECO:0007669"/>
    <property type="project" value="UniProtKB-UniRule"/>
</dbReference>
<dbReference type="PANTHER" id="PTHR33353">
    <property type="entry name" value="PUTATIVE (AFU_ORTHOLOGUE AFUA_1G12560)-RELATED"/>
    <property type="match status" value="1"/>
</dbReference>
<dbReference type="GO" id="GO:0005576">
    <property type="term" value="C:extracellular region"/>
    <property type="evidence" value="ECO:0007669"/>
    <property type="project" value="UniProtKB-SubCell"/>
</dbReference>
<dbReference type="CDD" id="cd21175">
    <property type="entry name" value="LPMO_AA9"/>
    <property type="match status" value="1"/>
</dbReference>
<evidence type="ECO:0000256" key="1">
    <source>
        <dbReference type="ARBA" id="ARBA00001973"/>
    </source>
</evidence>